<name>A0AAV6WGH6_9LAMI</name>
<proteinExistence type="predicted"/>
<feature type="region of interest" description="Disordered" evidence="1">
    <location>
        <begin position="28"/>
        <end position="69"/>
    </location>
</feature>
<feature type="compositionally biased region" description="Basic and acidic residues" evidence="1">
    <location>
        <begin position="28"/>
        <end position="37"/>
    </location>
</feature>
<feature type="compositionally biased region" description="Basic residues" evidence="1">
    <location>
        <begin position="56"/>
        <end position="69"/>
    </location>
</feature>
<evidence type="ECO:0000313" key="4">
    <source>
        <dbReference type="Proteomes" id="UP000826271"/>
    </source>
</evidence>
<reference evidence="3" key="1">
    <citation type="submission" date="2019-10" db="EMBL/GenBank/DDBJ databases">
        <authorList>
            <person name="Zhang R."/>
            <person name="Pan Y."/>
            <person name="Wang J."/>
            <person name="Ma R."/>
            <person name="Yu S."/>
        </authorList>
    </citation>
    <scope>NUCLEOTIDE SEQUENCE</scope>
    <source>
        <strain evidence="3">LA-IB0</strain>
        <tissue evidence="3">Leaf</tissue>
    </source>
</reference>
<gene>
    <name evidence="3" type="ORF">BUALT_Bualt16G0078100</name>
</gene>
<evidence type="ECO:0000313" key="3">
    <source>
        <dbReference type="EMBL" id="KAG8367497.1"/>
    </source>
</evidence>
<dbReference type="Proteomes" id="UP000826271">
    <property type="component" value="Unassembled WGS sequence"/>
</dbReference>
<accession>A0AAV6WGH6</accession>
<feature type="region of interest" description="Disordered" evidence="1">
    <location>
        <begin position="81"/>
        <end position="102"/>
    </location>
</feature>
<feature type="compositionally biased region" description="Basic and acidic residues" evidence="1">
    <location>
        <begin position="82"/>
        <end position="98"/>
    </location>
</feature>
<protein>
    <recommendedName>
        <fullName evidence="2">Retroviral polymerase SH3-like domain-containing protein</fullName>
    </recommendedName>
</protein>
<organism evidence="3 4">
    <name type="scientific">Buddleja alternifolia</name>
    <dbReference type="NCBI Taxonomy" id="168488"/>
    <lineage>
        <taxon>Eukaryota</taxon>
        <taxon>Viridiplantae</taxon>
        <taxon>Streptophyta</taxon>
        <taxon>Embryophyta</taxon>
        <taxon>Tracheophyta</taxon>
        <taxon>Spermatophyta</taxon>
        <taxon>Magnoliopsida</taxon>
        <taxon>eudicotyledons</taxon>
        <taxon>Gunneridae</taxon>
        <taxon>Pentapetalae</taxon>
        <taxon>asterids</taxon>
        <taxon>lamiids</taxon>
        <taxon>Lamiales</taxon>
        <taxon>Scrophulariaceae</taxon>
        <taxon>Buddlejeae</taxon>
        <taxon>Buddleja</taxon>
    </lineage>
</organism>
<dbReference type="EMBL" id="WHWC01000016">
    <property type="protein sequence ID" value="KAG8367497.1"/>
    <property type="molecule type" value="Genomic_DNA"/>
</dbReference>
<evidence type="ECO:0000259" key="2">
    <source>
        <dbReference type="Pfam" id="PF25597"/>
    </source>
</evidence>
<dbReference type="InterPro" id="IPR057670">
    <property type="entry name" value="SH3_retrovirus"/>
</dbReference>
<feature type="domain" description="Retroviral polymerase SH3-like" evidence="2">
    <location>
        <begin position="141"/>
        <end position="195"/>
    </location>
</feature>
<dbReference type="Pfam" id="PF25597">
    <property type="entry name" value="SH3_retrovirus"/>
    <property type="match status" value="1"/>
</dbReference>
<keyword evidence="4" id="KW-1185">Reference proteome</keyword>
<evidence type="ECO:0000256" key="1">
    <source>
        <dbReference type="SAM" id="MobiDB-lite"/>
    </source>
</evidence>
<dbReference type="AlphaFoldDB" id="A0AAV6WGH6"/>
<comment type="caution">
    <text evidence="3">The sequence shown here is derived from an EMBL/GenBank/DDBJ whole genome shotgun (WGS) entry which is preliminary data.</text>
</comment>
<sequence>MQVLTLLYGRESLRLDEVQFALNSRELNNRNDDKSQSHAEGLNVRGWTEKREFKKKDSHSRSKSRTKRRCYHCHKKGRIRRFSPERQQKKNGDRKEKPGVAISEDGYGSAFQFLMKVQKRNDPRLWSGHPPDLNRLKVFGCIAYAHFKQDKLEPRALKCIFLGYPEGSKAYKPWCLEHDVRKCIISRDAVFNENLMGNLIISRIC</sequence>